<feature type="region of interest" description="Disordered" evidence="3">
    <location>
        <begin position="332"/>
        <end position="354"/>
    </location>
</feature>
<evidence type="ECO:0000313" key="5">
    <source>
        <dbReference type="EMBL" id="MBL1077082.1"/>
    </source>
</evidence>
<accession>A0ABS1M8W9</accession>
<comment type="caution">
    <text evidence="5">The sequence shown here is derived from an EMBL/GenBank/DDBJ whole genome shotgun (WGS) entry which is preliminary data.</text>
</comment>
<protein>
    <submittedName>
        <fullName evidence="5">FAD-dependent monooxygenase</fullName>
    </submittedName>
</protein>
<dbReference type="Pfam" id="PF01494">
    <property type="entry name" value="FAD_binding_3"/>
    <property type="match status" value="1"/>
</dbReference>
<dbReference type="SUPFAM" id="SSF51905">
    <property type="entry name" value="FAD/NAD(P)-binding domain"/>
    <property type="match status" value="1"/>
</dbReference>
<keyword evidence="1" id="KW-0560">Oxidoreductase</keyword>
<feature type="compositionally biased region" description="Polar residues" evidence="3">
    <location>
        <begin position="344"/>
        <end position="354"/>
    </location>
</feature>
<keyword evidence="2 5" id="KW-0503">Monooxygenase</keyword>
<dbReference type="PANTHER" id="PTHR13789:SF309">
    <property type="entry name" value="PUTATIVE (AFU_ORTHOLOGUE AFUA_6G14510)-RELATED"/>
    <property type="match status" value="1"/>
</dbReference>
<dbReference type="InterPro" id="IPR002938">
    <property type="entry name" value="FAD-bd"/>
</dbReference>
<reference evidence="5 6" key="1">
    <citation type="submission" date="2021-01" db="EMBL/GenBank/DDBJ databases">
        <title>WGS of actinomycetes isolated from Thailand.</title>
        <authorList>
            <person name="Thawai C."/>
        </authorList>
    </citation>
    <scope>NUCLEOTIDE SEQUENCE [LARGE SCALE GENOMIC DNA]</scope>
    <source>
        <strain evidence="5 6">LPG 2</strain>
    </source>
</reference>
<evidence type="ECO:0000313" key="6">
    <source>
        <dbReference type="Proteomes" id="UP000602198"/>
    </source>
</evidence>
<dbReference type="InterPro" id="IPR050493">
    <property type="entry name" value="FAD-dep_Monooxygenase_BioMet"/>
</dbReference>
<sequence>MATTILGGGIAGTALAAALARGGDKVTLYEQRPSGSGGGAFLFMEDRAHTALTALGVDPSALHAASQPIQGLDYTNSVGVHSARMGQGHRFWLRADLITVLRDFLETSGAETRFGTTVTEVRTEADTVVLHTADATPLPLTDTLVIAADGIDSVARAHLDPARTPVYAGDIVVYGMTTNPLSLPSPAAVLHFYDEITPEGKGATLGHVWTPTTNALWFLRIPRSPLPADDLGLRPLAEWSDTILEAAPANRALLETLLAHTDSVHVSNARNVPLDPAAAPTPPLLLIGDADHAITPAAGIGARDALEDAHAIHRALTTAASPAEAMANRRTQIRADRERAQRLIRQSTGRPASS</sequence>
<keyword evidence="6" id="KW-1185">Reference proteome</keyword>
<feature type="domain" description="FAD-binding" evidence="4">
    <location>
        <begin position="3"/>
        <end position="319"/>
    </location>
</feature>
<evidence type="ECO:0000259" key="4">
    <source>
        <dbReference type="Pfam" id="PF01494"/>
    </source>
</evidence>
<dbReference type="PRINTS" id="PR00420">
    <property type="entry name" value="RNGMNOXGNASE"/>
</dbReference>
<dbReference type="RefSeq" id="WP_201949707.1">
    <property type="nucleotide sequence ID" value="NZ_JAERRJ010000008.1"/>
</dbReference>
<dbReference type="Gene3D" id="3.50.50.60">
    <property type="entry name" value="FAD/NAD(P)-binding domain"/>
    <property type="match status" value="1"/>
</dbReference>
<organism evidence="5 6">
    <name type="scientific">Nocardia acididurans</name>
    <dbReference type="NCBI Taxonomy" id="2802282"/>
    <lineage>
        <taxon>Bacteria</taxon>
        <taxon>Bacillati</taxon>
        <taxon>Actinomycetota</taxon>
        <taxon>Actinomycetes</taxon>
        <taxon>Mycobacteriales</taxon>
        <taxon>Nocardiaceae</taxon>
        <taxon>Nocardia</taxon>
    </lineage>
</organism>
<dbReference type="Proteomes" id="UP000602198">
    <property type="component" value="Unassembled WGS sequence"/>
</dbReference>
<dbReference type="EMBL" id="JAERRJ010000008">
    <property type="protein sequence ID" value="MBL1077082.1"/>
    <property type="molecule type" value="Genomic_DNA"/>
</dbReference>
<evidence type="ECO:0000256" key="3">
    <source>
        <dbReference type="SAM" id="MobiDB-lite"/>
    </source>
</evidence>
<evidence type="ECO:0000256" key="1">
    <source>
        <dbReference type="ARBA" id="ARBA00023002"/>
    </source>
</evidence>
<dbReference type="GO" id="GO:0004497">
    <property type="term" value="F:monooxygenase activity"/>
    <property type="evidence" value="ECO:0007669"/>
    <property type="project" value="UniProtKB-KW"/>
</dbReference>
<evidence type="ECO:0000256" key="2">
    <source>
        <dbReference type="ARBA" id="ARBA00023033"/>
    </source>
</evidence>
<proteinExistence type="predicted"/>
<dbReference type="PANTHER" id="PTHR13789">
    <property type="entry name" value="MONOOXYGENASE"/>
    <property type="match status" value="1"/>
</dbReference>
<name>A0ABS1M8W9_9NOCA</name>
<gene>
    <name evidence="5" type="ORF">JK358_22035</name>
</gene>
<dbReference type="InterPro" id="IPR036188">
    <property type="entry name" value="FAD/NAD-bd_sf"/>
</dbReference>